<accession>A0A381XBR8</accession>
<protein>
    <submittedName>
        <fullName evidence="1">Uncharacterized protein</fullName>
    </submittedName>
</protein>
<gene>
    <name evidence="1" type="ORF">METZ01_LOCUS114805</name>
</gene>
<feature type="non-terminal residue" evidence="1">
    <location>
        <position position="1"/>
    </location>
</feature>
<proteinExistence type="predicted"/>
<dbReference type="AlphaFoldDB" id="A0A381XBR8"/>
<evidence type="ECO:0000313" key="1">
    <source>
        <dbReference type="EMBL" id="SVA61951.1"/>
    </source>
</evidence>
<sequence length="29" mass="3285">VETVSFVDMVDMTADDTRIIVDAFEAHTR</sequence>
<name>A0A381XBR8_9ZZZZ</name>
<organism evidence="1">
    <name type="scientific">marine metagenome</name>
    <dbReference type="NCBI Taxonomy" id="408172"/>
    <lineage>
        <taxon>unclassified sequences</taxon>
        <taxon>metagenomes</taxon>
        <taxon>ecological metagenomes</taxon>
    </lineage>
</organism>
<dbReference type="EMBL" id="UINC01014540">
    <property type="protein sequence ID" value="SVA61951.1"/>
    <property type="molecule type" value="Genomic_DNA"/>
</dbReference>
<reference evidence="1" key="1">
    <citation type="submission" date="2018-05" db="EMBL/GenBank/DDBJ databases">
        <authorList>
            <person name="Lanie J.A."/>
            <person name="Ng W.-L."/>
            <person name="Kazmierczak K.M."/>
            <person name="Andrzejewski T.M."/>
            <person name="Davidsen T.M."/>
            <person name="Wayne K.J."/>
            <person name="Tettelin H."/>
            <person name="Glass J.I."/>
            <person name="Rusch D."/>
            <person name="Podicherti R."/>
            <person name="Tsui H.-C.T."/>
            <person name="Winkler M.E."/>
        </authorList>
    </citation>
    <scope>NUCLEOTIDE SEQUENCE</scope>
</reference>
<feature type="non-terminal residue" evidence="1">
    <location>
        <position position="29"/>
    </location>
</feature>